<feature type="region of interest" description="Disordered" evidence="8">
    <location>
        <begin position="30"/>
        <end position="71"/>
    </location>
</feature>
<name>A0A7J8BPV2_ROUAE</name>
<comment type="caution">
    <text evidence="11">The sequence shown here is derived from an EMBL/GenBank/DDBJ whole genome shotgun (WGS) entry which is preliminary data.</text>
</comment>
<evidence type="ECO:0000313" key="12">
    <source>
        <dbReference type="Proteomes" id="UP000593571"/>
    </source>
</evidence>
<evidence type="ECO:0008006" key="13">
    <source>
        <dbReference type="Google" id="ProtNLM"/>
    </source>
</evidence>
<keyword evidence="3 9" id="KW-0812">Transmembrane</keyword>
<keyword evidence="12" id="KW-1185">Reference proteome</keyword>
<evidence type="ECO:0000256" key="8">
    <source>
        <dbReference type="SAM" id="MobiDB-lite"/>
    </source>
</evidence>
<sequence length="137" mass="14644">MGPRVLPLLLLLLPVPLLLLALLCGAEGSTPPSPRPVETTLSSLQAVTNGSKPDALHNSTHPGPPGSPGSPGSPLIRTFYVLTGSCGLVAIYFLIRAFRLKKPQRRRYGLLANTDDLNEMASLNSDEETVFETGNLR</sequence>
<evidence type="ECO:0000256" key="5">
    <source>
        <dbReference type="ARBA" id="ARBA00022989"/>
    </source>
</evidence>
<organism evidence="11 12">
    <name type="scientific">Rousettus aegyptiacus</name>
    <name type="common">Egyptian fruit bat</name>
    <name type="synonym">Pteropus aegyptiacus</name>
    <dbReference type="NCBI Taxonomy" id="9407"/>
    <lineage>
        <taxon>Eukaryota</taxon>
        <taxon>Metazoa</taxon>
        <taxon>Chordata</taxon>
        <taxon>Craniata</taxon>
        <taxon>Vertebrata</taxon>
        <taxon>Euteleostomi</taxon>
        <taxon>Mammalia</taxon>
        <taxon>Eutheria</taxon>
        <taxon>Laurasiatheria</taxon>
        <taxon>Chiroptera</taxon>
        <taxon>Yinpterochiroptera</taxon>
        <taxon>Pteropodoidea</taxon>
        <taxon>Pteropodidae</taxon>
        <taxon>Rousettinae</taxon>
        <taxon>Rousettus</taxon>
    </lineage>
</organism>
<keyword evidence="6 9" id="KW-0472">Membrane</keyword>
<comment type="similarity">
    <text evidence="2">Belongs to the FAM174 family.</text>
</comment>
<feature type="chain" id="PRO_5029456936" description="Family with sequence similarity 174 member C" evidence="10">
    <location>
        <begin position="29"/>
        <end position="137"/>
    </location>
</feature>
<dbReference type="PANTHER" id="PTHR28607:SF2">
    <property type="entry name" value="PROTEIN FAM174C"/>
    <property type="match status" value="1"/>
</dbReference>
<evidence type="ECO:0000313" key="11">
    <source>
        <dbReference type="EMBL" id="KAF6400461.1"/>
    </source>
</evidence>
<feature type="transmembrane region" description="Helical" evidence="9">
    <location>
        <begin position="79"/>
        <end position="98"/>
    </location>
</feature>
<evidence type="ECO:0000256" key="4">
    <source>
        <dbReference type="ARBA" id="ARBA00022729"/>
    </source>
</evidence>
<evidence type="ECO:0000256" key="2">
    <source>
        <dbReference type="ARBA" id="ARBA00006986"/>
    </source>
</evidence>
<evidence type="ECO:0000256" key="6">
    <source>
        <dbReference type="ARBA" id="ARBA00023136"/>
    </source>
</evidence>
<dbReference type="Proteomes" id="UP000593571">
    <property type="component" value="Unassembled WGS sequence"/>
</dbReference>
<evidence type="ECO:0000256" key="9">
    <source>
        <dbReference type="SAM" id="Phobius"/>
    </source>
</evidence>
<dbReference type="Pfam" id="PF06679">
    <property type="entry name" value="DUF1180"/>
    <property type="match status" value="1"/>
</dbReference>
<dbReference type="PANTHER" id="PTHR28607">
    <property type="entry name" value="EXPRESSED PROTEIN"/>
    <property type="match status" value="1"/>
</dbReference>
<accession>A0A7J8BPV2</accession>
<feature type="signal peptide" evidence="10">
    <location>
        <begin position="1"/>
        <end position="28"/>
    </location>
</feature>
<evidence type="ECO:0000256" key="10">
    <source>
        <dbReference type="SAM" id="SignalP"/>
    </source>
</evidence>
<protein>
    <recommendedName>
        <fullName evidence="13">Family with sequence similarity 174 member C</fullName>
    </recommendedName>
</protein>
<evidence type="ECO:0000256" key="1">
    <source>
        <dbReference type="ARBA" id="ARBA00004479"/>
    </source>
</evidence>
<feature type="compositionally biased region" description="Polar residues" evidence="8">
    <location>
        <begin position="39"/>
        <end position="61"/>
    </location>
</feature>
<dbReference type="OrthoDB" id="5917722at2759"/>
<reference evidence="11 12" key="1">
    <citation type="journal article" date="2020" name="Nature">
        <title>Six reference-quality genomes reveal evolution of bat adaptations.</title>
        <authorList>
            <person name="Jebb D."/>
            <person name="Huang Z."/>
            <person name="Pippel M."/>
            <person name="Hughes G.M."/>
            <person name="Lavrichenko K."/>
            <person name="Devanna P."/>
            <person name="Winkler S."/>
            <person name="Jermiin L.S."/>
            <person name="Skirmuntt E.C."/>
            <person name="Katzourakis A."/>
            <person name="Burkitt-Gray L."/>
            <person name="Ray D.A."/>
            <person name="Sullivan K.A.M."/>
            <person name="Roscito J.G."/>
            <person name="Kirilenko B.M."/>
            <person name="Davalos L.M."/>
            <person name="Corthals A.P."/>
            <person name="Power M.L."/>
            <person name="Jones G."/>
            <person name="Ransome R.D."/>
            <person name="Dechmann D.K.N."/>
            <person name="Locatelli A.G."/>
            <person name="Puechmaille S.J."/>
            <person name="Fedrigo O."/>
            <person name="Jarvis E.D."/>
            <person name="Hiller M."/>
            <person name="Vernes S.C."/>
            <person name="Myers E.W."/>
            <person name="Teeling E.C."/>
        </authorList>
    </citation>
    <scope>NUCLEOTIDE SEQUENCE [LARGE SCALE GENOMIC DNA]</scope>
    <source>
        <strain evidence="11">MRouAeg1</strain>
        <tissue evidence="11">Muscle</tissue>
    </source>
</reference>
<keyword evidence="5 9" id="KW-1133">Transmembrane helix</keyword>
<dbReference type="GO" id="GO:0016020">
    <property type="term" value="C:membrane"/>
    <property type="evidence" value="ECO:0007669"/>
    <property type="project" value="UniProtKB-SubCell"/>
</dbReference>
<gene>
    <name evidence="11" type="ORF">HJG63_001741</name>
</gene>
<dbReference type="GO" id="GO:0005576">
    <property type="term" value="C:extracellular region"/>
    <property type="evidence" value="ECO:0007669"/>
    <property type="project" value="TreeGrafter"/>
</dbReference>
<dbReference type="AlphaFoldDB" id="A0A7J8BPV2"/>
<keyword evidence="7" id="KW-0325">Glycoprotein</keyword>
<comment type="subcellular location">
    <subcellularLocation>
        <location evidence="1">Membrane</location>
        <topology evidence="1">Single-pass type I membrane protein</topology>
    </subcellularLocation>
</comment>
<keyword evidence="4 10" id="KW-0732">Signal</keyword>
<proteinExistence type="inferred from homology"/>
<evidence type="ECO:0000256" key="3">
    <source>
        <dbReference type="ARBA" id="ARBA00022692"/>
    </source>
</evidence>
<dbReference type="InterPro" id="IPR009565">
    <property type="entry name" value="FAM174-like"/>
</dbReference>
<evidence type="ECO:0000256" key="7">
    <source>
        <dbReference type="ARBA" id="ARBA00023180"/>
    </source>
</evidence>
<dbReference type="EMBL" id="JACASE010000016">
    <property type="protein sequence ID" value="KAF6400461.1"/>
    <property type="molecule type" value="Genomic_DNA"/>
</dbReference>